<dbReference type="Proteomes" id="UP000011082">
    <property type="component" value="Unassembled WGS sequence"/>
</dbReference>
<dbReference type="CDD" id="cd05016">
    <property type="entry name" value="SIS_PGI_2"/>
    <property type="match status" value="1"/>
</dbReference>
<proteinExistence type="inferred from homology"/>
<feature type="region of interest" description="Disordered" evidence="7">
    <location>
        <begin position="320"/>
        <end position="342"/>
    </location>
</feature>
<dbReference type="PANTHER" id="PTHR11469">
    <property type="entry name" value="GLUCOSE-6-PHOSPHATE ISOMERASE"/>
    <property type="match status" value="1"/>
</dbReference>
<evidence type="ECO:0000313" key="9">
    <source>
        <dbReference type="Proteomes" id="UP000011082"/>
    </source>
</evidence>
<dbReference type="GO" id="GO:0048029">
    <property type="term" value="F:monosaccharide binding"/>
    <property type="evidence" value="ECO:0007669"/>
    <property type="project" value="TreeGrafter"/>
</dbReference>
<dbReference type="PANTHER" id="PTHR11469:SF1">
    <property type="entry name" value="GLUCOSE-6-PHOSPHATE ISOMERASE"/>
    <property type="match status" value="1"/>
</dbReference>
<evidence type="ECO:0000313" key="8">
    <source>
        <dbReference type="EMBL" id="ELA41378.1"/>
    </source>
</evidence>
<dbReference type="UniPathway" id="UPA00109">
    <property type="reaction ID" value="UER00181"/>
</dbReference>
<dbReference type="STRING" id="993615.L2GKG7"/>
<dbReference type="GO" id="GO:0004347">
    <property type="term" value="F:glucose-6-phosphate isomerase activity"/>
    <property type="evidence" value="ECO:0007669"/>
    <property type="project" value="UniProtKB-EC"/>
</dbReference>
<keyword evidence="2 6" id="KW-0312">Gluconeogenesis</keyword>
<dbReference type="SUPFAM" id="SSF53697">
    <property type="entry name" value="SIS domain"/>
    <property type="match status" value="1"/>
</dbReference>
<dbReference type="PROSITE" id="PS00765">
    <property type="entry name" value="P_GLUCOSE_ISOMERASE_1"/>
    <property type="match status" value="1"/>
</dbReference>
<dbReference type="GO" id="GO:0097367">
    <property type="term" value="F:carbohydrate derivative binding"/>
    <property type="evidence" value="ECO:0007669"/>
    <property type="project" value="InterPro"/>
</dbReference>
<dbReference type="GeneID" id="19882329"/>
<evidence type="ECO:0000256" key="4">
    <source>
        <dbReference type="ARBA" id="ARBA00023235"/>
    </source>
</evidence>
<evidence type="ECO:0000256" key="6">
    <source>
        <dbReference type="RuleBase" id="RU000612"/>
    </source>
</evidence>
<comment type="similarity">
    <text evidence="6">Belongs to the GPI family.</text>
</comment>
<dbReference type="FunCoup" id="L2GKG7">
    <property type="interactions" value="119"/>
</dbReference>
<dbReference type="PROSITE" id="PS00174">
    <property type="entry name" value="P_GLUCOSE_ISOMERASE_2"/>
    <property type="match status" value="1"/>
</dbReference>
<dbReference type="EMBL" id="JH370145">
    <property type="protein sequence ID" value="ELA41378.1"/>
    <property type="molecule type" value="Genomic_DNA"/>
</dbReference>
<gene>
    <name evidence="8" type="ORF">VICG_01619</name>
</gene>
<evidence type="ECO:0000256" key="1">
    <source>
        <dbReference type="ARBA" id="ARBA00011952"/>
    </source>
</evidence>
<dbReference type="GO" id="GO:0051156">
    <property type="term" value="P:glucose 6-phosphate metabolic process"/>
    <property type="evidence" value="ECO:0007669"/>
    <property type="project" value="TreeGrafter"/>
</dbReference>
<feature type="non-terminal residue" evidence="8">
    <location>
        <position position="1"/>
    </location>
</feature>
<dbReference type="Gene3D" id="1.10.1390.10">
    <property type="match status" value="1"/>
</dbReference>
<organism evidence="8 9">
    <name type="scientific">Vittaforma corneae (strain ATCC 50505)</name>
    <name type="common">Microsporidian parasite</name>
    <name type="synonym">Nosema corneum</name>
    <dbReference type="NCBI Taxonomy" id="993615"/>
    <lineage>
        <taxon>Eukaryota</taxon>
        <taxon>Fungi</taxon>
        <taxon>Fungi incertae sedis</taxon>
        <taxon>Microsporidia</taxon>
        <taxon>Nosematidae</taxon>
        <taxon>Vittaforma</taxon>
    </lineage>
</organism>
<evidence type="ECO:0000256" key="3">
    <source>
        <dbReference type="ARBA" id="ARBA00023152"/>
    </source>
</evidence>
<dbReference type="PROSITE" id="PS51463">
    <property type="entry name" value="P_GLUCOSE_ISOMERASE_3"/>
    <property type="match status" value="1"/>
</dbReference>
<dbReference type="InterPro" id="IPR001672">
    <property type="entry name" value="G6P_Isomerase"/>
</dbReference>
<dbReference type="Gene3D" id="3.40.50.10490">
    <property type="entry name" value="Glucose-6-phosphate isomerase like protein, domain 1"/>
    <property type="match status" value="2"/>
</dbReference>
<evidence type="ECO:0000256" key="7">
    <source>
        <dbReference type="SAM" id="MobiDB-lite"/>
    </source>
</evidence>
<name>L2GKG7_VITCO</name>
<dbReference type="GO" id="GO:0005829">
    <property type="term" value="C:cytosol"/>
    <property type="evidence" value="ECO:0007669"/>
    <property type="project" value="TreeGrafter"/>
</dbReference>
<evidence type="ECO:0000256" key="5">
    <source>
        <dbReference type="ARBA" id="ARBA00024178"/>
    </source>
</evidence>
<dbReference type="RefSeq" id="XP_007605064.1">
    <property type="nucleotide sequence ID" value="XM_007605002.1"/>
</dbReference>
<dbReference type="GO" id="GO:0006094">
    <property type="term" value="P:gluconeogenesis"/>
    <property type="evidence" value="ECO:0007669"/>
    <property type="project" value="UniProtKB-KW"/>
</dbReference>
<keyword evidence="4 6" id="KW-0413">Isomerase</keyword>
<dbReference type="Pfam" id="PF00342">
    <property type="entry name" value="PGI"/>
    <property type="match status" value="1"/>
</dbReference>
<evidence type="ECO:0000256" key="2">
    <source>
        <dbReference type="ARBA" id="ARBA00022432"/>
    </source>
</evidence>
<keyword evidence="9" id="KW-1185">Reference proteome</keyword>
<reference evidence="9" key="1">
    <citation type="submission" date="2011-05" db="EMBL/GenBank/DDBJ databases">
        <title>The genome sequence of Vittaforma corneae strain ATCC 50505.</title>
        <authorList>
            <consortium name="The Broad Institute Genome Sequencing Platform"/>
            <person name="Cuomo C."/>
            <person name="Didier E."/>
            <person name="Bowers L."/>
            <person name="Young S.K."/>
            <person name="Zeng Q."/>
            <person name="Gargeya S."/>
            <person name="Fitzgerald M."/>
            <person name="Haas B."/>
            <person name="Abouelleil A."/>
            <person name="Alvarado L."/>
            <person name="Arachchi H.M."/>
            <person name="Berlin A."/>
            <person name="Chapman S.B."/>
            <person name="Gearin G."/>
            <person name="Goldberg J."/>
            <person name="Griggs A."/>
            <person name="Gujja S."/>
            <person name="Hansen M."/>
            <person name="Heiman D."/>
            <person name="Howarth C."/>
            <person name="Larimer J."/>
            <person name="Lui A."/>
            <person name="MacDonald P.J.P."/>
            <person name="McCowen C."/>
            <person name="Montmayeur A."/>
            <person name="Murphy C."/>
            <person name="Neiman D."/>
            <person name="Pearson M."/>
            <person name="Priest M."/>
            <person name="Roberts A."/>
            <person name="Saif S."/>
            <person name="Shea T."/>
            <person name="Sisk P."/>
            <person name="Stolte C."/>
            <person name="Sykes S."/>
            <person name="Wortman J."/>
            <person name="Nusbaum C."/>
            <person name="Birren B."/>
        </authorList>
    </citation>
    <scope>NUCLEOTIDE SEQUENCE [LARGE SCALE GENOMIC DNA]</scope>
    <source>
        <strain evidence="9">ATCC 50505</strain>
    </source>
</reference>
<dbReference type="EC" id="5.3.1.9" evidence="1 6"/>
<dbReference type="InterPro" id="IPR023096">
    <property type="entry name" value="G6P_Isomerase_C"/>
</dbReference>
<sequence length="342" mass="38617">VRVFKKIDVERTLFIVVSKTFTTVETMENFKLALGLMKSRLNGRFSEEEICNKHFVAVSSNVPETSKYGIQTVFKMWDFVGGRYSLWSAVGLSISLYIGFDNYAGLLKGASQADKNFFTRKLDSVSFRMAVNELFYISRGFNNKCLVCYDSYLELLYKYLQQAEMESNGKHGCKQMIIWGGVGTDVQHSFFQLLHQGEQNIYLELLCPVKNISEEETDRSVVENMDMIKRHHLLLATSCLAQSRSMLVGKESEDANHYFAGDKPSVTILYSKLAPEVLGAVLAVYEHKIFVVGTYFNINSFDQFGVELGKALTKELMGELSGEAPTNPDASTSKLLSFMKKN</sequence>
<comment type="pathway">
    <text evidence="6">Carbohydrate degradation; glycolysis; D-glyceraldehyde 3-phosphate and glycerone phosphate from D-glucose: step 2/4.</text>
</comment>
<comment type="catalytic activity">
    <reaction evidence="6">
        <text>alpha-D-glucose 6-phosphate = beta-D-fructose 6-phosphate</text>
        <dbReference type="Rhea" id="RHEA:11816"/>
        <dbReference type="ChEBI" id="CHEBI:57634"/>
        <dbReference type="ChEBI" id="CHEBI:58225"/>
        <dbReference type="EC" id="5.3.1.9"/>
    </reaction>
</comment>
<dbReference type="GO" id="GO:0006096">
    <property type="term" value="P:glycolytic process"/>
    <property type="evidence" value="ECO:0007669"/>
    <property type="project" value="UniProtKB-UniPathway"/>
</dbReference>
<dbReference type="InParanoid" id="L2GKG7"/>
<dbReference type="HOGENOM" id="CLU_017947_0_0_1"/>
<accession>L2GKG7</accession>
<protein>
    <recommendedName>
        <fullName evidence="1 6">Glucose-6-phosphate isomerase</fullName>
        <ecNumber evidence="1 6">5.3.1.9</ecNumber>
    </recommendedName>
</protein>
<dbReference type="VEuPathDB" id="MicrosporidiaDB:VICG_01619"/>
<comment type="function">
    <text evidence="5">In the cytoplasm, catalyzes the conversion of glucose-6-phosphate to fructose-6-phosphate, the second step in glycolysis, and the reverse reaction during gluconeogenesis.</text>
</comment>
<dbReference type="AlphaFoldDB" id="L2GKG7"/>
<dbReference type="OrthoDB" id="5831190at2759"/>
<keyword evidence="3 6" id="KW-0324">Glycolysis</keyword>
<dbReference type="InterPro" id="IPR046348">
    <property type="entry name" value="SIS_dom_sf"/>
</dbReference>
<dbReference type="InterPro" id="IPR035482">
    <property type="entry name" value="SIS_PGI_2"/>
</dbReference>
<dbReference type="PRINTS" id="PR00662">
    <property type="entry name" value="G6PISOMERASE"/>
</dbReference>
<dbReference type="InterPro" id="IPR018189">
    <property type="entry name" value="Phosphoglucose_isomerase_CS"/>
</dbReference>